<feature type="coiled-coil region" evidence="10">
    <location>
        <begin position="243"/>
        <end position="270"/>
    </location>
</feature>
<evidence type="ECO:0000256" key="11">
    <source>
        <dbReference type="SAM" id="MobiDB-lite"/>
    </source>
</evidence>
<keyword evidence="15" id="KW-1185">Reference proteome</keyword>
<dbReference type="PROSITE" id="PS50003">
    <property type="entry name" value="PH_DOMAIN"/>
    <property type="match status" value="1"/>
</dbReference>
<evidence type="ECO:0000256" key="5">
    <source>
        <dbReference type="ARBA" id="ARBA00022737"/>
    </source>
</evidence>
<dbReference type="SUPFAM" id="SSF103657">
    <property type="entry name" value="BAR/IMD domain-like"/>
    <property type="match status" value="1"/>
</dbReference>
<dbReference type="InterPro" id="IPR037278">
    <property type="entry name" value="ARFGAP/RecO"/>
</dbReference>
<evidence type="ECO:0000259" key="13">
    <source>
        <dbReference type="PROSITE" id="PS50003"/>
    </source>
</evidence>
<dbReference type="InterPro" id="IPR004148">
    <property type="entry name" value="BAR_dom"/>
</dbReference>
<dbReference type="FunFam" id="1.25.40.20:FF:000006">
    <property type="entry name" value="Arf-GAP with SH3 domain, ANK repeat and PH domain-containing protein 2"/>
    <property type="match status" value="1"/>
</dbReference>
<feature type="domain" description="SH3" evidence="12">
    <location>
        <begin position="943"/>
        <end position="1005"/>
    </location>
</feature>
<dbReference type="SUPFAM" id="SSF48403">
    <property type="entry name" value="Ankyrin repeat"/>
    <property type="match status" value="1"/>
</dbReference>
<dbReference type="Pfam" id="PF12796">
    <property type="entry name" value="Ank_2"/>
    <property type="match status" value="1"/>
</dbReference>
<feature type="domain" description="PH" evidence="13">
    <location>
        <begin position="312"/>
        <end position="409"/>
    </location>
</feature>
<keyword evidence="10" id="KW-0175">Coiled coil</keyword>
<evidence type="ECO:0000313" key="16">
    <source>
        <dbReference type="RefSeq" id="XP_055871197.1"/>
    </source>
</evidence>
<dbReference type="PRINTS" id="PR00405">
    <property type="entry name" value="REVINTRACTNG"/>
</dbReference>
<dbReference type="SUPFAM" id="SSF50729">
    <property type="entry name" value="PH domain-like"/>
    <property type="match status" value="1"/>
</dbReference>
<organism evidence="15 16">
    <name type="scientific">Biomphalaria glabrata</name>
    <name type="common">Bloodfluke planorb</name>
    <name type="synonym">Freshwater snail</name>
    <dbReference type="NCBI Taxonomy" id="6526"/>
    <lineage>
        <taxon>Eukaryota</taxon>
        <taxon>Metazoa</taxon>
        <taxon>Spiralia</taxon>
        <taxon>Lophotrochozoa</taxon>
        <taxon>Mollusca</taxon>
        <taxon>Gastropoda</taxon>
        <taxon>Heterobranchia</taxon>
        <taxon>Euthyneura</taxon>
        <taxon>Panpulmonata</taxon>
        <taxon>Hygrophila</taxon>
        <taxon>Lymnaeoidea</taxon>
        <taxon>Planorbidae</taxon>
        <taxon>Biomphalaria</taxon>
    </lineage>
</organism>
<gene>
    <name evidence="16" type="primary">LOC106055886</name>
</gene>
<protein>
    <submittedName>
        <fullName evidence="16">Arf-GAP with SH3 domain, ANK repeat and PH domain-containing protein 2-like isoform X1</fullName>
    </submittedName>
</protein>
<dbReference type="SMART" id="SM00326">
    <property type="entry name" value="SH3"/>
    <property type="match status" value="1"/>
</dbReference>
<dbReference type="CDD" id="cd13251">
    <property type="entry name" value="PH_ASAP"/>
    <property type="match status" value="1"/>
</dbReference>
<feature type="compositionally biased region" description="Polar residues" evidence="11">
    <location>
        <begin position="790"/>
        <end position="804"/>
    </location>
</feature>
<evidence type="ECO:0000259" key="12">
    <source>
        <dbReference type="PROSITE" id="PS50002"/>
    </source>
</evidence>
<dbReference type="InterPro" id="IPR001849">
    <property type="entry name" value="PH_domain"/>
</dbReference>
<dbReference type="PANTHER" id="PTHR45854:SF3">
    <property type="entry name" value="ARFGAP WITH SH3 DOMAIN, ANK REPEAT AND PH DOMAIN-CONTAINING PROTEIN"/>
    <property type="match status" value="1"/>
</dbReference>
<feature type="compositionally biased region" description="Pro residues" evidence="11">
    <location>
        <begin position="836"/>
        <end position="852"/>
    </location>
</feature>
<feature type="compositionally biased region" description="Polar residues" evidence="11">
    <location>
        <begin position="891"/>
        <end position="908"/>
    </location>
</feature>
<dbReference type="InterPro" id="IPR043593">
    <property type="entry name" value="ASAP"/>
</dbReference>
<dbReference type="PROSITE" id="PS50115">
    <property type="entry name" value="ARFGAP"/>
    <property type="match status" value="1"/>
</dbReference>
<dbReference type="Pfam" id="PF16746">
    <property type="entry name" value="BAR_3"/>
    <property type="match status" value="1"/>
</dbReference>
<keyword evidence="7" id="KW-0040">ANK repeat</keyword>
<dbReference type="Pfam" id="PF01412">
    <property type="entry name" value="ArfGap"/>
    <property type="match status" value="1"/>
</dbReference>
<dbReference type="InterPro" id="IPR002110">
    <property type="entry name" value="Ankyrin_rpt"/>
</dbReference>
<keyword evidence="2 8" id="KW-0728">SH3 domain</keyword>
<evidence type="ECO:0000256" key="7">
    <source>
        <dbReference type="ARBA" id="ARBA00023043"/>
    </source>
</evidence>
<dbReference type="GO" id="GO:0005737">
    <property type="term" value="C:cytoplasm"/>
    <property type="evidence" value="ECO:0007669"/>
    <property type="project" value="UniProtKB-SubCell"/>
</dbReference>
<dbReference type="InterPro" id="IPR037844">
    <property type="entry name" value="PH_ASAP"/>
</dbReference>
<dbReference type="InterPro" id="IPR038508">
    <property type="entry name" value="ArfGAP_dom_sf"/>
</dbReference>
<dbReference type="InterPro" id="IPR011993">
    <property type="entry name" value="PH-like_dom_sf"/>
</dbReference>
<dbReference type="Gene3D" id="2.30.30.40">
    <property type="entry name" value="SH3 Domains"/>
    <property type="match status" value="1"/>
</dbReference>
<evidence type="ECO:0000259" key="14">
    <source>
        <dbReference type="PROSITE" id="PS50115"/>
    </source>
</evidence>
<sequence length="1005" mass="113091">MIGVQDFVRETWEDFKSPTTSTFASKMLQCRQTVSILEETLDLDRSSLTKMKKSVKALYNTGNTHVANDAIVAENLERLGNIAKARDQEQEIGEAFMKFSHVTKDLSSMMKNMMDGLNNMVLFPLDSFMKGEFKGAKGDLKKPFDKAWKDYETKFAKTEKEKKKQAENAGMVRGEISGAELAEEMEKERKIFQLQMCEYLIKVNEIRTKKGSDLLQSLAEYYQVQANFFKDGLRTIQHFHDFVEELLKQLQKIRQRHDAEKRQLVDLREALKSSMTAYKETNRFSGSGWPPPVNSSPAGYNLHQPTGDKSLGCEKKGHLLKKSEGRVRKMWLKRKCIIRDGHLEISHHDENKDPVKLCLLTCQVKLVPDDPGKKCFDVVSSSDNRTYHFQAEDTKEMEEWISILNNAKEGIFMNFLKNNTNSPSLNQSVRELTSSIMDRIRRLPGNKECCDCGAPDPEWLSVNLGVMVCLECCGIHREMGVHISRTQSTVIDELGTSQLLLARVIGNGTFNEIMEATLDPNDVSHSIKPRPNSHMNDRRDFIKAKYEQHKFAIITCSDKEDLKQDLKQAILYADLPALLQVYAEGLDLSTPLPDMKNGETALHLAIQEDKGTSLPFIDFLIQNTPIGSLDKKTNSGDTALHLCSDLNSTECMKLLLRTRPDLAKIENNAGQTALDVARMRNFQTCVELLTGAMTNKIDLFLHINIDWDLNGDDRNYDMEFSDDDLDNTFDKPPKTRSRPSSLIVIPEALSLAMKEKEKNDAASAAKPKATKSLNSKLRLSHINHGGSADYCNSSVDSDTASIKSVPSGGNGRTSPVLTHPHSSAESEKRHSGITLPPLPPRNKRPPPPPPPSVQGHNRNKSESDIALLSHKRTISEPPPRPTLPPDISKSVVASINAGSKLPATTSVPEKSENVQARRYSTSRDERRVTDPALNTQQPKPQFQAKRRYRALYDCDADNEDELTFMEGEIIVAISEEEEEWWEGMVEGQPHRRGLFPLSFVTTAED</sequence>
<proteinExistence type="predicted"/>
<dbReference type="GO" id="GO:0005096">
    <property type="term" value="F:GTPase activator activity"/>
    <property type="evidence" value="ECO:0007669"/>
    <property type="project" value="InterPro"/>
</dbReference>
<dbReference type="GeneID" id="106055886"/>
<reference evidence="16" key="1">
    <citation type="submission" date="2025-08" db="UniProtKB">
        <authorList>
            <consortium name="RefSeq"/>
        </authorList>
    </citation>
    <scope>IDENTIFICATION</scope>
</reference>
<evidence type="ECO:0000256" key="1">
    <source>
        <dbReference type="ARBA" id="ARBA00004496"/>
    </source>
</evidence>
<feature type="region of interest" description="Disordered" evidence="11">
    <location>
        <begin position="722"/>
        <end position="742"/>
    </location>
</feature>
<keyword evidence="6" id="KW-0862">Zinc</keyword>
<dbReference type="CDD" id="cd07604">
    <property type="entry name" value="BAR_ASAPs"/>
    <property type="match status" value="1"/>
</dbReference>
<keyword evidence="5" id="KW-0677">Repeat</keyword>
<dbReference type="PANTHER" id="PTHR45854">
    <property type="entry name" value="ASAP FAMILY MEMBER"/>
    <property type="match status" value="1"/>
</dbReference>
<dbReference type="SMART" id="SM00248">
    <property type="entry name" value="ANK"/>
    <property type="match status" value="3"/>
</dbReference>
<dbReference type="PRINTS" id="PR00452">
    <property type="entry name" value="SH3DOMAIN"/>
</dbReference>
<dbReference type="InterPro" id="IPR036770">
    <property type="entry name" value="Ankyrin_rpt-contain_sf"/>
</dbReference>
<dbReference type="SMART" id="SM00105">
    <property type="entry name" value="ArfGap"/>
    <property type="match status" value="1"/>
</dbReference>
<evidence type="ECO:0000256" key="6">
    <source>
        <dbReference type="ARBA" id="ARBA00022833"/>
    </source>
</evidence>
<evidence type="ECO:0000256" key="3">
    <source>
        <dbReference type="ARBA" id="ARBA00022490"/>
    </source>
</evidence>
<evidence type="ECO:0000256" key="8">
    <source>
        <dbReference type="PROSITE-ProRule" id="PRU00192"/>
    </source>
</evidence>
<dbReference type="PROSITE" id="PS50002">
    <property type="entry name" value="SH3"/>
    <property type="match status" value="1"/>
</dbReference>
<feature type="compositionally biased region" description="Polar residues" evidence="11">
    <location>
        <begin position="812"/>
        <end position="821"/>
    </location>
</feature>
<dbReference type="InterPro" id="IPR001452">
    <property type="entry name" value="SH3_domain"/>
</dbReference>
<dbReference type="Gene3D" id="1.20.1270.60">
    <property type="entry name" value="Arfaptin homology (AH) domain/BAR domain"/>
    <property type="match status" value="1"/>
</dbReference>
<keyword evidence="4" id="KW-0479">Metal-binding</keyword>
<evidence type="ECO:0000256" key="9">
    <source>
        <dbReference type="PROSITE-ProRule" id="PRU00288"/>
    </source>
</evidence>
<dbReference type="InterPro" id="IPR001164">
    <property type="entry name" value="ArfGAP_dom"/>
</dbReference>
<evidence type="ECO:0000256" key="2">
    <source>
        <dbReference type="ARBA" id="ARBA00022443"/>
    </source>
</evidence>
<dbReference type="Pfam" id="PF00018">
    <property type="entry name" value="SH3_1"/>
    <property type="match status" value="1"/>
</dbReference>
<dbReference type="GO" id="GO:0008270">
    <property type="term" value="F:zinc ion binding"/>
    <property type="evidence" value="ECO:0007669"/>
    <property type="project" value="UniProtKB-KW"/>
</dbReference>
<comment type="subcellular location">
    <subcellularLocation>
        <location evidence="1">Cytoplasm</location>
    </subcellularLocation>
</comment>
<feature type="domain" description="Arf-GAP" evidence="14">
    <location>
        <begin position="434"/>
        <end position="561"/>
    </location>
</feature>
<dbReference type="AlphaFoldDB" id="A0A9W2Z8A4"/>
<dbReference type="Gene3D" id="1.25.40.950">
    <property type="match status" value="1"/>
</dbReference>
<evidence type="ECO:0000256" key="10">
    <source>
        <dbReference type="SAM" id="Coils"/>
    </source>
</evidence>
<dbReference type="CDD" id="cd08834">
    <property type="entry name" value="ArfGap_ASAP"/>
    <property type="match status" value="1"/>
</dbReference>
<dbReference type="Proteomes" id="UP001165740">
    <property type="component" value="Chromosome 17"/>
</dbReference>
<dbReference type="Gene3D" id="1.25.40.20">
    <property type="entry name" value="Ankyrin repeat-containing domain"/>
    <property type="match status" value="1"/>
</dbReference>
<keyword evidence="9" id="KW-0863">Zinc-finger</keyword>
<dbReference type="SUPFAM" id="SSF50044">
    <property type="entry name" value="SH3-domain"/>
    <property type="match status" value="1"/>
</dbReference>
<evidence type="ECO:0000313" key="15">
    <source>
        <dbReference type="Proteomes" id="UP001165740"/>
    </source>
</evidence>
<keyword evidence="3" id="KW-0963">Cytoplasm</keyword>
<dbReference type="Gene3D" id="2.30.29.30">
    <property type="entry name" value="Pleckstrin-homology domain (PH domain)/Phosphotyrosine-binding domain (PTB)"/>
    <property type="match status" value="1"/>
</dbReference>
<dbReference type="OMA" id="ILMKMEC"/>
<dbReference type="Pfam" id="PF00169">
    <property type="entry name" value="PH"/>
    <property type="match status" value="1"/>
</dbReference>
<dbReference type="RefSeq" id="XP_055871197.1">
    <property type="nucleotide sequence ID" value="XM_056015222.1"/>
</dbReference>
<dbReference type="InterPro" id="IPR027267">
    <property type="entry name" value="AH/BAR_dom_sf"/>
</dbReference>
<dbReference type="InterPro" id="IPR036028">
    <property type="entry name" value="SH3-like_dom_sf"/>
</dbReference>
<name>A0A9W2Z8A4_BIOGL</name>
<accession>A0A9W2Z8A4</accession>
<evidence type="ECO:0000256" key="4">
    <source>
        <dbReference type="ARBA" id="ARBA00022723"/>
    </source>
</evidence>
<dbReference type="SUPFAM" id="SSF57863">
    <property type="entry name" value="ArfGap/RecO-like zinc finger"/>
    <property type="match status" value="1"/>
</dbReference>
<feature type="region of interest" description="Disordered" evidence="11">
    <location>
        <begin position="786"/>
        <end position="945"/>
    </location>
</feature>
<dbReference type="SMART" id="SM00233">
    <property type="entry name" value="PH"/>
    <property type="match status" value="1"/>
</dbReference>
<dbReference type="OrthoDB" id="435430at2759"/>
<dbReference type="Gene3D" id="1.10.220.150">
    <property type="entry name" value="Arf GTPase activating protein"/>
    <property type="match status" value="1"/>
</dbReference>